<proteinExistence type="predicted"/>
<evidence type="ECO:0000313" key="5">
    <source>
        <dbReference type="Proteomes" id="UP001153148"/>
    </source>
</evidence>
<dbReference type="InterPro" id="IPR036612">
    <property type="entry name" value="KH_dom_type_1_sf"/>
</dbReference>
<name>A0ABN7P0U8_TIMPD</name>
<evidence type="ECO:0000313" key="4">
    <source>
        <dbReference type="EMBL" id="CAG2061412.1"/>
    </source>
</evidence>
<dbReference type="Gene3D" id="3.30.1370.10">
    <property type="entry name" value="K Homology domain, type 1"/>
    <property type="match status" value="1"/>
</dbReference>
<evidence type="ECO:0000256" key="1">
    <source>
        <dbReference type="PROSITE-ProRule" id="PRU00117"/>
    </source>
</evidence>
<keyword evidence="1" id="KW-0694">RNA-binding</keyword>
<evidence type="ECO:0000259" key="3">
    <source>
        <dbReference type="Pfam" id="PF00013"/>
    </source>
</evidence>
<gene>
    <name evidence="4" type="ORF">TPAB3V08_LOCUS8366</name>
</gene>
<evidence type="ECO:0000256" key="2">
    <source>
        <dbReference type="SAM" id="MobiDB-lite"/>
    </source>
</evidence>
<dbReference type="EMBL" id="CAJPIN010015790">
    <property type="protein sequence ID" value="CAG2061412.1"/>
    <property type="molecule type" value="Genomic_DNA"/>
</dbReference>
<keyword evidence="5" id="KW-1185">Reference proteome</keyword>
<feature type="region of interest" description="Disordered" evidence="2">
    <location>
        <begin position="1"/>
        <end position="30"/>
    </location>
</feature>
<feature type="non-terminal residue" evidence="4">
    <location>
        <position position="170"/>
    </location>
</feature>
<dbReference type="Proteomes" id="UP001153148">
    <property type="component" value="Unassembled WGS sequence"/>
</dbReference>
<accession>A0ABN7P0U8</accession>
<dbReference type="InterPro" id="IPR004088">
    <property type="entry name" value="KH_dom_type_1"/>
</dbReference>
<comment type="caution">
    <text evidence="4">The sequence shown here is derived from an EMBL/GenBank/DDBJ whole genome shotgun (WGS) entry which is preliminary data.</text>
</comment>
<feature type="domain" description="K Homology" evidence="3">
    <location>
        <begin position="122"/>
        <end position="160"/>
    </location>
</feature>
<reference evidence="4" key="1">
    <citation type="submission" date="2021-03" db="EMBL/GenBank/DDBJ databases">
        <authorList>
            <person name="Tran Van P."/>
        </authorList>
    </citation>
    <scope>NUCLEOTIDE SEQUENCE</scope>
</reference>
<dbReference type="Pfam" id="PF00013">
    <property type="entry name" value="KH_1"/>
    <property type="match status" value="1"/>
</dbReference>
<organism evidence="4 5">
    <name type="scientific">Timema podura</name>
    <name type="common">Walking stick</name>
    <dbReference type="NCBI Taxonomy" id="61482"/>
    <lineage>
        <taxon>Eukaryota</taxon>
        <taxon>Metazoa</taxon>
        <taxon>Ecdysozoa</taxon>
        <taxon>Arthropoda</taxon>
        <taxon>Hexapoda</taxon>
        <taxon>Insecta</taxon>
        <taxon>Pterygota</taxon>
        <taxon>Neoptera</taxon>
        <taxon>Polyneoptera</taxon>
        <taxon>Phasmatodea</taxon>
        <taxon>Timematodea</taxon>
        <taxon>Timematoidea</taxon>
        <taxon>Timematidae</taxon>
        <taxon>Timema</taxon>
    </lineage>
</organism>
<dbReference type="PROSITE" id="PS50084">
    <property type="entry name" value="KH_TYPE_1"/>
    <property type="match status" value="1"/>
</dbReference>
<dbReference type="CDD" id="cd22419">
    <property type="entry name" value="KH-I_ASCC1"/>
    <property type="match status" value="1"/>
</dbReference>
<dbReference type="InterPro" id="IPR047538">
    <property type="entry name" value="KH-I_ASCC1"/>
</dbReference>
<dbReference type="SUPFAM" id="SSF54791">
    <property type="entry name" value="Eukaryotic type KH-domain (KH-domain type I)"/>
    <property type="match status" value="1"/>
</dbReference>
<protein>
    <recommendedName>
        <fullName evidence="3">K Homology domain-containing protein</fullName>
    </recommendedName>
</protein>
<feature type="compositionally biased region" description="Basic and acidic residues" evidence="2">
    <location>
        <begin position="1"/>
        <end position="23"/>
    </location>
</feature>
<sequence length="170" mass="19445">METKRFNGRMLDKRQISHDRDASDSSSRSCRVGMCRGPFSRRHIPLLYLLPNMQQKPRDAPTPGFGAIIICFGTFSSTDYNQLCCSYMCTPQFGVSNTTCNSEELFDDFEVETTEAGRFRTSFHVPRVYFPYVIGQKGNTRRRLENETKTQIRVPKMGQDGDISNIPYSS</sequence>